<dbReference type="SUPFAM" id="SSF52266">
    <property type="entry name" value="SGNH hydrolase"/>
    <property type="match status" value="1"/>
</dbReference>
<evidence type="ECO:0000313" key="2">
    <source>
        <dbReference type="EMBL" id="KAF0313034.1"/>
    </source>
</evidence>
<dbReference type="AlphaFoldDB" id="A0A6A4XAP9"/>
<dbReference type="Gene3D" id="3.40.50.1110">
    <property type="entry name" value="SGNH hydrolase"/>
    <property type="match status" value="1"/>
</dbReference>
<feature type="compositionally biased region" description="Acidic residues" evidence="1">
    <location>
        <begin position="32"/>
        <end position="41"/>
    </location>
</feature>
<dbReference type="EMBL" id="VIIS01000120">
    <property type="protein sequence ID" value="KAF0313034.1"/>
    <property type="molecule type" value="Genomic_DNA"/>
</dbReference>
<name>A0A6A4XAP9_AMPAM</name>
<sequence length="307" mass="33288">MADSLEVEDVEAAAWYRRQAEEAGSISHWPDDADPECPDAEDAGVEVGVFSSSSGDLNPGGAGRTGDAAAAAEEVEYVMSSSSSGDLNLGGAGRVPLRMRPAPPGRLHLLLGCSIARDAGLGTRDEDDMILNLAVGGNTWQRAALRLHSDLQAWRKAATAFGLDPGTIVLWFSGNEAYDRRTGANLLVDAPRGPLEAVIRGVLYAVRAVAPTVVLGPLPRFWVDRMLPWEHTAAYRLDRKVKESAAEGEFVSLGKSFTTKMSKRHVVLDKARAWFRRDGVHLTREGYCKVAAVDTFPTWLRMDAWDA</sequence>
<evidence type="ECO:0008006" key="4">
    <source>
        <dbReference type="Google" id="ProtNLM"/>
    </source>
</evidence>
<accession>A0A6A4XAP9</accession>
<dbReference type="Proteomes" id="UP000440578">
    <property type="component" value="Unassembled WGS sequence"/>
</dbReference>
<dbReference type="OrthoDB" id="194443at2759"/>
<organism evidence="2 3">
    <name type="scientific">Amphibalanus amphitrite</name>
    <name type="common">Striped barnacle</name>
    <name type="synonym">Balanus amphitrite</name>
    <dbReference type="NCBI Taxonomy" id="1232801"/>
    <lineage>
        <taxon>Eukaryota</taxon>
        <taxon>Metazoa</taxon>
        <taxon>Ecdysozoa</taxon>
        <taxon>Arthropoda</taxon>
        <taxon>Crustacea</taxon>
        <taxon>Multicrustacea</taxon>
        <taxon>Cirripedia</taxon>
        <taxon>Thoracica</taxon>
        <taxon>Thoracicalcarea</taxon>
        <taxon>Balanomorpha</taxon>
        <taxon>Balanoidea</taxon>
        <taxon>Balanidae</taxon>
        <taxon>Amphibalaninae</taxon>
        <taxon>Amphibalanus</taxon>
    </lineage>
</organism>
<dbReference type="InterPro" id="IPR036514">
    <property type="entry name" value="SGNH_hydro_sf"/>
</dbReference>
<reference evidence="2 3" key="1">
    <citation type="submission" date="2019-07" db="EMBL/GenBank/DDBJ databases">
        <title>Draft genome assembly of a fouling barnacle, Amphibalanus amphitrite (Darwin, 1854): The first reference genome for Thecostraca.</title>
        <authorList>
            <person name="Kim W."/>
        </authorList>
    </citation>
    <scope>NUCLEOTIDE SEQUENCE [LARGE SCALE GENOMIC DNA]</scope>
    <source>
        <strain evidence="2">SNU_AA5</strain>
        <tissue evidence="2">Soma without cirri and trophi</tissue>
    </source>
</reference>
<proteinExistence type="predicted"/>
<protein>
    <recommendedName>
        <fullName evidence="4">SGNH hydrolase-type esterase domain-containing protein</fullName>
    </recommendedName>
</protein>
<gene>
    <name evidence="2" type="ORF">FJT64_016367</name>
</gene>
<comment type="caution">
    <text evidence="2">The sequence shown here is derived from an EMBL/GenBank/DDBJ whole genome shotgun (WGS) entry which is preliminary data.</text>
</comment>
<evidence type="ECO:0000313" key="3">
    <source>
        <dbReference type="Proteomes" id="UP000440578"/>
    </source>
</evidence>
<feature type="region of interest" description="Disordered" evidence="1">
    <location>
        <begin position="21"/>
        <end position="41"/>
    </location>
</feature>
<keyword evidence="3" id="KW-1185">Reference proteome</keyword>
<evidence type="ECO:0000256" key="1">
    <source>
        <dbReference type="SAM" id="MobiDB-lite"/>
    </source>
</evidence>